<dbReference type="RefSeq" id="XP_013431454.1">
    <property type="nucleotide sequence ID" value="XM_013576000.1"/>
</dbReference>
<dbReference type="OrthoDB" id="5598843at2759"/>
<dbReference type="Proteomes" id="UP000027730">
    <property type="component" value="Unassembled WGS sequence"/>
</dbReference>
<reference evidence="2 3" key="1">
    <citation type="journal article" date="2014" name="BMC Genomics">
        <title>Genome sequencing of four Aureobasidium pullulans varieties: biotechnological potential, stress tolerance, and description of new species.</title>
        <authorList>
            <person name="Gostin Ar C."/>
            <person name="Ohm R.A."/>
            <person name="Kogej T."/>
            <person name="Sonjak S."/>
            <person name="Turk M."/>
            <person name="Zajc J."/>
            <person name="Zalar P."/>
            <person name="Grube M."/>
            <person name="Sun H."/>
            <person name="Han J."/>
            <person name="Sharma A."/>
            <person name="Chiniquy J."/>
            <person name="Ngan C.Y."/>
            <person name="Lipzen A."/>
            <person name="Barry K."/>
            <person name="Grigoriev I.V."/>
            <person name="Gunde-Cimerman N."/>
        </authorList>
    </citation>
    <scope>NUCLEOTIDE SEQUENCE [LARGE SCALE GENOMIC DNA]</scope>
    <source>
        <strain evidence="2 3">CBS 147.97</strain>
    </source>
</reference>
<evidence type="ECO:0000256" key="1">
    <source>
        <dbReference type="SAM" id="MobiDB-lite"/>
    </source>
</evidence>
<proteinExistence type="predicted"/>
<dbReference type="STRING" id="1043004.A0A074WVK6"/>
<dbReference type="AlphaFoldDB" id="A0A074WVK6"/>
<accession>A0A074WVK6</accession>
<sequence>MANEPRGAWARPRPSTSRTPQQPRSSNASPAPASSSSTAAPAAAAAAAKPATTPAAPAANVWAQRAAAQKPASAAAGKAAKKEQGGPAAATPAAHEKHVPVNNFNDGEVRQMMGQGATSSVYKVETSAKTLNPASMANGKNFWTHLEEQVAAARQKEGEKQ</sequence>
<gene>
    <name evidence="2" type="ORF">M436DRAFT_78917</name>
</gene>
<organism evidence="2 3">
    <name type="scientific">Aureobasidium namibiae CBS 147.97</name>
    <dbReference type="NCBI Taxonomy" id="1043004"/>
    <lineage>
        <taxon>Eukaryota</taxon>
        <taxon>Fungi</taxon>
        <taxon>Dikarya</taxon>
        <taxon>Ascomycota</taxon>
        <taxon>Pezizomycotina</taxon>
        <taxon>Dothideomycetes</taxon>
        <taxon>Dothideomycetidae</taxon>
        <taxon>Dothideales</taxon>
        <taxon>Saccotheciaceae</taxon>
        <taxon>Aureobasidium</taxon>
    </lineage>
</organism>
<dbReference type="GeneID" id="25416339"/>
<protein>
    <submittedName>
        <fullName evidence="2">Uncharacterized protein</fullName>
    </submittedName>
</protein>
<dbReference type="HOGENOM" id="CLU_1758456_0_0_1"/>
<keyword evidence="3" id="KW-1185">Reference proteome</keyword>
<feature type="region of interest" description="Disordered" evidence="1">
    <location>
        <begin position="1"/>
        <end position="100"/>
    </location>
</feature>
<name>A0A074WVK6_9PEZI</name>
<dbReference type="EMBL" id="KL584703">
    <property type="protein sequence ID" value="KEQ77193.1"/>
    <property type="molecule type" value="Genomic_DNA"/>
</dbReference>
<evidence type="ECO:0000313" key="3">
    <source>
        <dbReference type="Proteomes" id="UP000027730"/>
    </source>
</evidence>
<evidence type="ECO:0000313" key="2">
    <source>
        <dbReference type="EMBL" id="KEQ77193.1"/>
    </source>
</evidence>
<feature type="compositionally biased region" description="Low complexity" evidence="1">
    <location>
        <begin position="23"/>
        <end position="78"/>
    </location>
</feature>